<dbReference type="InterPro" id="IPR025192">
    <property type="entry name" value="Succ_DH/fum_Rdtase_N"/>
</dbReference>
<evidence type="ECO:0000256" key="2">
    <source>
        <dbReference type="ARBA" id="ARBA00001966"/>
    </source>
</evidence>
<comment type="cofactor">
    <cofactor evidence="2">
        <name>[4Fe-4S] cluster</name>
        <dbReference type="ChEBI" id="CHEBI:49883"/>
    </cofactor>
</comment>
<dbReference type="SUPFAM" id="SSF46548">
    <property type="entry name" value="alpha-helical ferredoxin"/>
    <property type="match status" value="1"/>
</dbReference>
<evidence type="ECO:0000256" key="6">
    <source>
        <dbReference type="ARBA" id="ARBA00022532"/>
    </source>
</evidence>
<keyword evidence="9" id="KW-0560">Oxidoreductase</keyword>
<dbReference type="InterPro" id="IPR004489">
    <property type="entry name" value="Succ_DH/fum_Rdtase_Fe-S"/>
</dbReference>
<gene>
    <name evidence="15" type="ordered locus">Shel_03880</name>
</gene>
<dbReference type="GO" id="GO:0051537">
    <property type="term" value="F:2 iron, 2 sulfur cluster binding"/>
    <property type="evidence" value="ECO:0007669"/>
    <property type="project" value="UniProtKB-KW"/>
</dbReference>
<evidence type="ECO:0000256" key="9">
    <source>
        <dbReference type="ARBA" id="ARBA00023002"/>
    </source>
</evidence>
<dbReference type="NCBIfam" id="TIGR00384">
    <property type="entry name" value="dhsB"/>
    <property type="match status" value="1"/>
</dbReference>
<name>C7N2E3_SLAHD</name>
<dbReference type="GO" id="GO:0051539">
    <property type="term" value="F:4 iron, 4 sulfur cluster binding"/>
    <property type="evidence" value="ECO:0007669"/>
    <property type="project" value="UniProtKB-KW"/>
</dbReference>
<dbReference type="PANTHER" id="PTHR11921:SF29">
    <property type="entry name" value="SUCCINATE DEHYDROGENASE [UBIQUINONE] IRON-SULFUR SUBUNIT, MITOCHONDRIAL"/>
    <property type="match status" value="1"/>
</dbReference>
<dbReference type="STRING" id="471855.Shel_03880"/>
<comment type="similarity">
    <text evidence="3">Belongs to the succinate dehydrogenase/fumarate reductase iron-sulfur protein family.</text>
</comment>
<dbReference type="EMBL" id="CP001684">
    <property type="protein sequence ID" value="ACV21449.1"/>
    <property type="molecule type" value="Genomic_DNA"/>
</dbReference>
<dbReference type="InterPro" id="IPR009051">
    <property type="entry name" value="Helical_ferredxn"/>
</dbReference>
<dbReference type="PROSITE" id="PS51379">
    <property type="entry name" value="4FE4S_FER_2"/>
    <property type="match status" value="1"/>
</dbReference>
<dbReference type="GO" id="GO:0009055">
    <property type="term" value="F:electron transfer activity"/>
    <property type="evidence" value="ECO:0007669"/>
    <property type="project" value="InterPro"/>
</dbReference>
<evidence type="ECO:0000256" key="7">
    <source>
        <dbReference type="ARBA" id="ARBA00022714"/>
    </source>
</evidence>
<dbReference type="PROSITE" id="PS00197">
    <property type="entry name" value="2FE2S_FER_1"/>
    <property type="match status" value="1"/>
</dbReference>
<sequence length="230" mass="25357">MNVRVLRQLGPGTPPYWESFDMDVSGDMTVAALLDRINTSNDVVDDQGNPITNIGWECSCLQGVCGGCAMVVNGEPVLACEVHLRDLKGSGIEIRPLRKFPVIHDLVVDRTSIHENLKRSNVYIESYDPGDATRRAKAAQDRQHQYDIGKCLKCGLCLEVCPNYTSGEHFFGALFANDCYMVASRNKAKAGEMQALYDRHFGRDCSKSLSCMDVCPAGIATIASMARMNR</sequence>
<comment type="cofactor">
    <cofactor evidence="1">
        <name>[3Fe-4S] cluster</name>
        <dbReference type="ChEBI" id="CHEBI:21137"/>
    </cofactor>
</comment>
<dbReference type="GO" id="GO:0022904">
    <property type="term" value="P:respiratory electron transport chain"/>
    <property type="evidence" value="ECO:0007669"/>
    <property type="project" value="TreeGrafter"/>
</dbReference>
<proteinExistence type="inferred from homology"/>
<comment type="cofactor">
    <cofactor evidence="13">
        <name>[2Fe-2S] cluster</name>
        <dbReference type="ChEBI" id="CHEBI:190135"/>
    </cofactor>
</comment>
<dbReference type="PANTHER" id="PTHR11921">
    <property type="entry name" value="SUCCINATE DEHYDROGENASE IRON-SULFUR PROTEIN"/>
    <property type="match status" value="1"/>
</dbReference>
<dbReference type="eggNOG" id="COG0479">
    <property type="taxonomic scope" value="Bacteria"/>
</dbReference>
<dbReference type="GO" id="GO:0046872">
    <property type="term" value="F:metal ion binding"/>
    <property type="evidence" value="ECO:0007669"/>
    <property type="project" value="UniProtKB-KW"/>
</dbReference>
<evidence type="ECO:0000256" key="4">
    <source>
        <dbReference type="ARBA" id="ARBA00012792"/>
    </source>
</evidence>
<dbReference type="InterPro" id="IPR012675">
    <property type="entry name" value="Beta-grasp_dom_sf"/>
</dbReference>
<keyword evidence="12" id="KW-0003">3Fe-4S</keyword>
<dbReference type="GO" id="GO:0051538">
    <property type="term" value="F:3 iron, 4 sulfur cluster binding"/>
    <property type="evidence" value="ECO:0007669"/>
    <property type="project" value="UniProtKB-KW"/>
</dbReference>
<dbReference type="Pfam" id="PF00037">
    <property type="entry name" value="Fer4"/>
    <property type="match status" value="1"/>
</dbReference>
<dbReference type="GO" id="GO:0008177">
    <property type="term" value="F:succinate dehydrogenase (quinone) activity"/>
    <property type="evidence" value="ECO:0007669"/>
    <property type="project" value="UniProtKB-EC"/>
</dbReference>
<dbReference type="InterPro" id="IPR050573">
    <property type="entry name" value="SDH/FRD_Iron-Sulfur"/>
</dbReference>
<evidence type="ECO:0000256" key="8">
    <source>
        <dbReference type="ARBA" id="ARBA00022723"/>
    </source>
</evidence>
<keyword evidence="5" id="KW-0004">4Fe-4S</keyword>
<keyword evidence="10" id="KW-0408">Iron</keyword>
<dbReference type="Gene3D" id="3.10.20.30">
    <property type="match status" value="1"/>
</dbReference>
<evidence type="ECO:0000256" key="5">
    <source>
        <dbReference type="ARBA" id="ARBA00022485"/>
    </source>
</evidence>
<evidence type="ECO:0000256" key="10">
    <source>
        <dbReference type="ARBA" id="ARBA00023004"/>
    </source>
</evidence>
<dbReference type="Proteomes" id="UP000002026">
    <property type="component" value="Chromosome"/>
</dbReference>
<evidence type="ECO:0000256" key="11">
    <source>
        <dbReference type="ARBA" id="ARBA00023014"/>
    </source>
</evidence>
<dbReference type="Pfam" id="PF13085">
    <property type="entry name" value="Fer2_3"/>
    <property type="match status" value="1"/>
</dbReference>
<dbReference type="InterPro" id="IPR017900">
    <property type="entry name" value="4Fe4S_Fe_S_CS"/>
</dbReference>
<accession>C7N2E3</accession>
<dbReference type="HOGENOM" id="CLU_044838_3_3_11"/>
<evidence type="ECO:0000259" key="14">
    <source>
        <dbReference type="PROSITE" id="PS51379"/>
    </source>
</evidence>
<keyword evidence="7" id="KW-0001">2Fe-2S</keyword>
<dbReference type="AlphaFoldDB" id="C7N2E3"/>
<dbReference type="InterPro" id="IPR006058">
    <property type="entry name" value="2Fe2S_fd_BS"/>
</dbReference>
<keyword evidence="11" id="KW-0411">Iron-sulfur</keyword>
<evidence type="ECO:0000256" key="1">
    <source>
        <dbReference type="ARBA" id="ARBA00001927"/>
    </source>
</evidence>
<dbReference type="InterPro" id="IPR036010">
    <property type="entry name" value="2Fe-2S_ferredoxin-like_sf"/>
</dbReference>
<dbReference type="PROSITE" id="PS00198">
    <property type="entry name" value="4FE4S_FER_1"/>
    <property type="match status" value="1"/>
</dbReference>
<protein>
    <recommendedName>
        <fullName evidence="4">succinate dehydrogenase</fullName>
        <ecNumber evidence="4">1.3.5.1</ecNumber>
    </recommendedName>
</protein>
<evidence type="ECO:0000313" key="15">
    <source>
        <dbReference type="EMBL" id="ACV21449.1"/>
    </source>
</evidence>
<dbReference type="GO" id="GO:0006099">
    <property type="term" value="P:tricarboxylic acid cycle"/>
    <property type="evidence" value="ECO:0007669"/>
    <property type="project" value="UniProtKB-KW"/>
</dbReference>
<keyword evidence="6" id="KW-0816">Tricarboxylic acid cycle</keyword>
<organism evidence="15 16">
    <name type="scientific">Slackia heliotrinireducens (strain ATCC 29202 / DSM 20476 / NCTC 11029 / RHS 1)</name>
    <name type="common">Peptococcus heliotrinreducens</name>
    <dbReference type="NCBI Taxonomy" id="471855"/>
    <lineage>
        <taxon>Bacteria</taxon>
        <taxon>Bacillati</taxon>
        <taxon>Actinomycetota</taxon>
        <taxon>Coriobacteriia</taxon>
        <taxon>Eggerthellales</taxon>
        <taxon>Eggerthellaceae</taxon>
        <taxon>Slackia</taxon>
    </lineage>
</organism>
<keyword evidence="8" id="KW-0479">Metal-binding</keyword>
<dbReference type="InterPro" id="IPR017896">
    <property type="entry name" value="4Fe4S_Fe-S-bd"/>
</dbReference>
<dbReference type="KEGG" id="shi:Shel_03880"/>
<evidence type="ECO:0000256" key="13">
    <source>
        <dbReference type="ARBA" id="ARBA00034078"/>
    </source>
</evidence>
<keyword evidence="16" id="KW-1185">Reference proteome</keyword>
<dbReference type="SUPFAM" id="SSF54292">
    <property type="entry name" value="2Fe-2S ferredoxin-like"/>
    <property type="match status" value="1"/>
</dbReference>
<dbReference type="RefSeq" id="WP_012797556.1">
    <property type="nucleotide sequence ID" value="NC_013165.1"/>
</dbReference>
<dbReference type="Gene3D" id="1.10.1060.10">
    <property type="entry name" value="Alpha-helical ferredoxin"/>
    <property type="match status" value="1"/>
</dbReference>
<evidence type="ECO:0000256" key="3">
    <source>
        <dbReference type="ARBA" id="ARBA00009433"/>
    </source>
</evidence>
<dbReference type="EC" id="1.3.5.1" evidence="4"/>
<feature type="domain" description="4Fe-4S ferredoxin-type" evidence="14">
    <location>
        <begin position="142"/>
        <end position="162"/>
    </location>
</feature>
<reference evidence="15 16" key="1">
    <citation type="journal article" date="2009" name="Stand. Genomic Sci.">
        <title>Complete genome sequence of Slackia heliotrinireducens type strain (RHS 1).</title>
        <authorList>
            <person name="Pukall R."/>
            <person name="Lapidus A."/>
            <person name="Nolan M."/>
            <person name="Copeland A."/>
            <person name="Glavina Del Rio T."/>
            <person name="Lucas S."/>
            <person name="Chen F."/>
            <person name="Tice H."/>
            <person name="Cheng J.F."/>
            <person name="Chertkov O."/>
            <person name="Bruce D."/>
            <person name="Goodwin L."/>
            <person name="Kuske C."/>
            <person name="Brettin T."/>
            <person name="Detter J.C."/>
            <person name="Han C."/>
            <person name="Pitluck S."/>
            <person name="Pati A."/>
            <person name="Mavrommatis K."/>
            <person name="Ivanova N."/>
            <person name="Ovchinnikova G."/>
            <person name="Chen A."/>
            <person name="Palaniappan K."/>
            <person name="Schneider S."/>
            <person name="Rohde M."/>
            <person name="Chain P."/>
            <person name="D'haeseleer P."/>
            <person name="Goker M."/>
            <person name="Bristow J."/>
            <person name="Eisen J.A."/>
            <person name="Markowitz V."/>
            <person name="Kyrpides N.C."/>
            <person name="Klenk H.P."/>
            <person name="Hugenholtz P."/>
        </authorList>
    </citation>
    <scope>NUCLEOTIDE SEQUENCE [LARGE SCALE GENOMIC DNA]</scope>
    <source>
        <strain evidence="16">ATCC 29202 / DSM 20476 / NCTC 11029 / RHS 1</strain>
    </source>
</reference>
<evidence type="ECO:0000313" key="16">
    <source>
        <dbReference type="Proteomes" id="UP000002026"/>
    </source>
</evidence>
<evidence type="ECO:0000256" key="12">
    <source>
        <dbReference type="ARBA" id="ARBA00023291"/>
    </source>
</evidence>